<dbReference type="AlphaFoldDB" id="A0A9J6BQ03"/>
<dbReference type="GO" id="GO:0005634">
    <property type="term" value="C:nucleus"/>
    <property type="evidence" value="ECO:0007669"/>
    <property type="project" value="TreeGrafter"/>
</dbReference>
<proteinExistence type="predicted"/>
<dbReference type="PANTHER" id="PTHR12197:SF251">
    <property type="entry name" value="EG:BACR7C10.4 PROTEIN"/>
    <property type="match status" value="1"/>
</dbReference>
<dbReference type="PANTHER" id="PTHR12197">
    <property type="entry name" value="HISTONE-LYSINE N-METHYLTRANSFERASE SMYD"/>
    <property type="match status" value="1"/>
</dbReference>
<dbReference type="Gene3D" id="2.170.270.10">
    <property type="entry name" value="SET domain"/>
    <property type="match status" value="1"/>
</dbReference>
<organism evidence="2 3">
    <name type="scientific">Polypedilum vanderplanki</name>
    <name type="common">Sleeping chironomid midge</name>
    <dbReference type="NCBI Taxonomy" id="319348"/>
    <lineage>
        <taxon>Eukaryota</taxon>
        <taxon>Metazoa</taxon>
        <taxon>Ecdysozoa</taxon>
        <taxon>Arthropoda</taxon>
        <taxon>Hexapoda</taxon>
        <taxon>Insecta</taxon>
        <taxon>Pterygota</taxon>
        <taxon>Neoptera</taxon>
        <taxon>Endopterygota</taxon>
        <taxon>Diptera</taxon>
        <taxon>Nematocera</taxon>
        <taxon>Chironomoidea</taxon>
        <taxon>Chironomidae</taxon>
        <taxon>Chironominae</taxon>
        <taxon>Polypedilum</taxon>
        <taxon>Polypedilum</taxon>
    </lineage>
</organism>
<dbReference type="SUPFAM" id="SSF82199">
    <property type="entry name" value="SET domain"/>
    <property type="match status" value="1"/>
</dbReference>
<dbReference type="EMBL" id="JADBJN010000003">
    <property type="protein sequence ID" value="KAG5671815.1"/>
    <property type="molecule type" value="Genomic_DNA"/>
</dbReference>
<dbReference type="InterPro" id="IPR050869">
    <property type="entry name" value="H3K4_H4K5_MeTrfase"/>
</dbReference>
<evidence type="ECO:0000259" key="1">
    <source>
        <dbReference type="PROSITE" id="PS50280"/>
    </source>
</evidence>
<dbReference type="InterPro" id="IPR046341">
    <property type="entry name" value="SET_dom_sf"/>
</dbReference>
<feature type="domain" description="SET" evidence="1">
    <location>
        <begin position="5"/>
        <end position="112"/>
    </location>
</feature>
<dbReference type="PROSITE" id="PS50280">
    <property type="entry name" value="SET"/>
    <property type="match status" value="1"/>
</dbReference>
<dbReference type="GO" id="GO:0008170">
    <property type="term" value="F:N-methyltransferase activity"/>
    <property type="evidence" value="ECO:0007669"/>
    <property type="project" value="UniProtKB-ARBA"/>
</dbReference>
<gene>
    <name evidence="2" type="ORF">PVAND_001990</name>
</gene>
<comment type="caution">
    <text evidence="2">The sequence shown here is derived from an EMBL/GenBank/DDBJ whole genome shotgun (WGS) entry which is preliminary data.</text>
</comment>
<dbReference type="OrthoDB" id="7785599at2759"/>
<keyword evidence="3" id="KW-1185">Reference proteome</keyword>
<evidence type="ECO:0000313" key="3">
    <source>
        <dbReference type="Proteomes" id="UP001107558"/>
    </source>
</evidence>
<dbReference type="InterPro" id="IPR001214">
    <property type="entry name" value="SET_dom"/>
</dbReference>
<dbReference type="Gene3D" id="1.10.220.160">
    <property type="match status" value="1"/>
</dbReference>
<evidence type="ECO:0000313" key="2">
    <source>
        <dbReference type="EMBL" id="KAG5671815.1"/>
    </source>
</evidence>
<dbReference type="Proteomes" id="UP001107558">
    <property type="component" value="Chromosome 3"/>
</dbReference>
<reference evidence="2" key="1">
    <citation type="submission" date="2021-03" db="EMBL/GenBank/DDBJ databases">
        <title>Chromosome level genome of the anhydrobiotic midge Polypedilum vanderplanki.</title>
        <authorList>
            <person name="Yoshida Y."/>
            <person name="Kikawada T."/>
            <person name="Gusev O."/>
        </authorList>
    </citation>
    <scope>NUCLEOTIDE SEQUENCE</scope>
    <source>
        <strain evidence="2">NIAS01</strain>
        <tissue evidence="2">Whole body or cell culture</tissue>
    </source>
</reference>
<dbReference type="Pfam" id="PF00856">
    <property type="entry name" value="SET"/>
    <property type="match status" value="1"/>
</dbReference>
<name>A0A9J6BQ03_POLVA</name>
<sequence>MVSIFDFDLSDSSNENYKKNLLKSALGLKSNYNDTIPAIAFINIMDNNASSFAISNYKSNKMVGKLSSLFLFLSLFNHSCEPNVELIPIDDKITFIIVKPIKKGEQLFLCYNRFLTMKSREDRQKFLLEKFQFNCNYIKRERNFPGLSHSNVDPEDFKNFYESIKNL</sequence>
<accession>A0A9J6BQ03</accession>
<dbReference type="GO" id="GO:0008757">
    <property type="term" value="F:S-adenosylmethionine-dependent methyltransferase activity"/>
    <property type="evidence" value="ECO:0007669"/>
    <property type="project" value="UniProtKB-ARBA"/>
</dbReference>
<dbReference type="GO" id="GO:0008276">
    <property type="term" value="F:protein methyltransferase activity"/>
    <property type="evidence" value="ECO:0007669"/>
    <property type="project" value="UniProtKB-ARBA"/>
</dbReference>
<protein>
    <recommendedName>
        <fullName evidence="1">SET domain-containing protein</fullName>
    </recommendedName>
</protein>